<dbReference type="NCBIfam" id="TIGR01510">
    <property type="entry name" value="coaD_prev_kdtB"/>
    <property type="match status" value="1"/>
</dbReference>
<dbReference type="Pfam" id="PF01467">
    <property type="entry name" value="CTP_transf_like"/>
    <property type="match status" value="1"/>
</dbReference>
<dbReference type="GO" id="GO:0004595">
    <property type="term" value="F:pantetheine-phosphate adenylyltransferase activity"/>
    <property type="evidence" value="ECO:0007669"/>
    <property type="project" value="UniProtKB-UniRule"/>
</dbReference>
<dbReference type="PANTHER" id="PTHR21342:SF1">
    <property type="entry name" value="PHOSPHOPANTETHEINE ADENYLYLTRANSFERASE"/>
    <property type="match status" value="1"/>
</dbReference>
<reference evidence="11 12" key="1">
    <citation type="submission" date="2018-11" db="EMBL/GenBank/DDBJ databases">
        <title>Genomes From Bacteria Associated with the Canine Oral Cavity: a Test Case for Automated Genome-Based Taxonomic Assignment.</title>
        <authorList>
            <person name="Coil D.A."/>
            <person name="Jospin G."/>
            <person name="Darling A.E."/>
            <person name="Wallis C."/>
            <person name="Davis I.J."/>
            <person name="Harris S."/>
            <person name="Eisen J.A."/>
            <person name="Holcombe L.J."/>
            <person name="O'Flynn C."/>
        </authorList>
    </citation>
    <scope>NUCLEOTIDE SEQUENCE [LARGE SCALE GENOMIC DNA]</scope>
    <source>
        <strain evidence="11 12">OH770</strain>
    </source>
</reference>
<dbReference type="GO" id="GO:0005737">
    <property type="term" value="C:cytoplasm"/>
    <property type="evidence" value="ECO:0007669"/>
    <property type="project" value="UniProtKB-SubCell"/>
</dbReference>
<comment type="pathway">
    <text evidence="9">Cofactor biosynthesis; coenzyme A biosynthesis; CoA from (R)-pantothenate: step 4/5.</text>
</comment>
<dbReference type="OrthoDB" id="9806661at2"/>
<comment type="subcellular location">
    <subcellularLocation>
        <location evidence="9">Cytoplasm</location>
    </subcellularLocation>
</comment>
<evidence type="ECO:0000256" key="4">
    <source>
        <dbReference type="ARBA" id="ARBA00022741"/>
    </source>
</evidence>
<dbReference type="PRINTS" id="PR01020">
    <property type="entry name" value="LPSBIOSNTHSS"/>
</dbReference>
<keyword evidence="5 9" id="KW-0067">ATP-binding</keyword>
<dbReference type="Gene3D" id="3.40.50.620">
    <property type="entry name" value="HUPs"/>
    <property type="match status" value="1"/>
</dbReference>
<dbReference type="EMBL" id="RQZF01000001">
    <property type="protein sequence ID" value="RRC96364.1"/>
    <property type="molecule type" value="Genomic_DNA"/>
</dbReference>
<keyword evidence="3 9" id="KW-0548">Nucleotidyltransferase</keyword>
<dbReference type="RefSeq" id="WP_124867876.1">
    <property type="nucleotide sequence ID" value="NZ_RQZF01000001.1"/>
</dbReference>
<dbReference type="PANTHER" id="PTHR21342">
    <property type="entry name" value="PHOSPHOPANTETHEINE ADENYLYLTRANSFERASE"/>
    <property type="match status" value="1"/>
</dbReference>
<feature type="binding site" evidence="9">
    <location>
        <begin position="94"/>
        <end position="96"/>
    </location>
    <ligand>
        <name>ATP</name>
        <dbReference type="ChEBI" id="CHEBI:30616"/>
    </ligand>
</feature>
<feature type="binding site" evidence="9">
    <location>
        <begin position="128"/>
        <end position="134"/>
    </location>
    <ligand>
        <name>ATP</name>
        <dbReference type="ChEBI" id="CHEBI:30616"/>
    </ligand>
</feature>
<feature type="site" description="Transition state stabilizer" evidence="9">
    <location>
        <position position="23"/>
    </location>
</feature>
<evidence type="ECO:0000256" key="7">
    <source>
        <dbReference type="ARBA" id="ARBA00022993"/>
    </source>
</evidence>
<evidence type="ECO:0000256" key="9">
    <source>
        <dbReference type="HAMAP-Rule" id="MF_00151"/>
    </source>
</evidence>
<dbReference type="EC" id="2.7.7.3" evidence="9"/>
<keyword evidence="2 9" id="KW-0808">Transferase</keyword>
<organism evidence="11 12">
    <name type="scientific">Schaalia canis</name>
    <dbReference type="NCBI Taxonomy" id="100469"/>
    <lineage>
        <taxon>Bacteria</taxon>
        <taxon>Bacillati</taxon>
        <taxon>Actinomycetota</taxon>
        <taxon>Actinomycetes</taxon>
        <taxon>Actinomycetales</taxon>
        <taxon>Actinomycetaceae</taxon>
        <taxon>Schaalia</taxon>
    </lineage>
</organism>
<dbReference type="InterPro" id="IPR014729">
    <property type="entry name" value="Rossmann-like_a/b/a_fold"/>
</dbReference>
<protein>
    <recommendedName>
        <fullName evidence="9">Phosphopantetheine adenylyltransferase</fullName>
        <ecNumber evidence="9">2.7.7.3</ecNumber>
    </recommendedName>
    <alternativeName>
        <fullName evidence="9">Dephospho-CoA pyrophosphorylase</fullName>
    </alternativeName>
    <alternativeName>
        <fullName evidence="9">Pantetheine-phosphate adenylyltransferase</fullName>
        <shortName evidence="9">PPAT</shortName>
    </alternativeName>
</protein>
<feature type="binding site" evidence="9">
    <location>
        <position position="93"/>
    </location>
    <ligand>
        <name>substrate</name>
    </ligand>
</feature>
<feature type="domain" description="Cytidyltransferase-like" evidence="10">
    <location>
        <begin position="11"/>
        <end position="138"/>
    </location>
</feature>
<gene>
    <name evidence="9" type="primary">coaD</name>
    <name evidence="11" type="ORF">EII11_01570</name>
</gene>
<keyword evidence="1 9" id="KW-0963">Cytoplasm</keyword>
<feature type="binding site" evidence="9">
    <location>
        <position position="15"/>
    </location>
    <ligand>
        <name>substrate</name>
    </ligand>
</feature>
<evidence type="ECO:0000256" key="6">
    <source>
        <dbReference type="ARBA" id="ARBA00022842"/>
    </source>
</evidence>
<comment type="cofactor">
    <cofactor evidence="9">
        <name>Mg(2+)</name>
        <dbReference type="ChEBI" id="CHEBI:18420"/>
    </cofactor>
</comment>
<evidence type="ECO:0000256" key="5">
    <source>
        <dbReference type="ARBA" id="ARBA00022840"/>
    </source>
</evidence>
<comment type="subunit">
    <text evidence="9">Homohexamer.</text>
</comment>
<evidence type="ECO:0000256" key="2">
    <source>
        <dbReference type="ARBA" id="ARBA00022679"/>
    </source>
</evidence>
<evidence type="ECO:0000256" key="3">
    <source>
        <dbReference type="ARBA" id="ARBA00022695"/>
    </source>
</evidence>
<dbReference type="SUPFAM" id="SSF52374">
    <property type="entry name" value="Nucleotidylyl transferase"/>
    <property type="match status" value="1"/>
</dbReference>
<feature type="binding site" evidence="9">
    <location>
        <position position="23"/>
    </location>
    <ligand>
        <name>ATP</name>
        <dbReference type="ChEBI" id="CHEBI:30616"/>
    </ligand>
</feature>
<dbReference type="NCBIfam" id="TIGR00125">
    <property type="entry name" value="cyt_tran_rel"/>
    <property type="match status" value="1"/>
</dbReference>
<name>A0A3P1SH23_9ACTO</name>
<accession>A0A3P1SH23</accession>
<keyword evidence="4 9" id="KW-0547">Nucleotide-binding</keyword>
<feature type="binding site" evidence="9">
    <location>
        <position position="104"/>
    </location>
    <ligand>
        <name>ATP</name>
        <dbReference type="ChEBI" id="CHEBI:30616"/>
    </ligand>
</feature>
<evidence type="ECO:0000256" key="1">
    <source>
        <dbReference type="ARBA" id="ARBA00022490"/>
    </source>
</evidence>
<dbReference type="AlphaFoldDB" id="A0A3P1SH23"/>
<comment type="catalytic activity">
    <reaction evidence="8 9">
        <text>(R)-4'-phosphopantetheine + ATP + H(+) = 3'-dephospho-CoA + diphosphate</text>
        <dbReference type="Rhea" id="RHEA:19801"/>
        <dbReference type="ChEBI" id="CHEBI:15378"/>
        <dbReference type="ChEBI" id="CHEBI:30616"/>
        <dbReference type="ChEBI" id="CHEBI:33019"/>
        <dbReference type="ChEBI" id="CHEBI:57328"/>
        <dbReference type="ChEBI" id="CHEBI:61723"/>
        <dbReference type="EC" id="2.7.7.3"/>
    </reaction>
</comment>
<dbReference type="HAMAP" id="MF_00151">
    <property type="entry name" value="PPAT_bact"/>
    <property type="match status" value="1"/>
</dbReference>
<proteinExistence type="inferred from homology"/>
<evidence type="ECO:0000256" key="8">
    <source>
        <dbReference type="ARBA" id="ARBA00029346"/>
    </source>
</evidence>
<dbReference type="UniPathway" id="UPA00241">
    <property type="reaction ID" value="UER00355"/>
</dbReference>
<feature type="binding site" evidence="9">
    <location>
        <position position="47"/>
    </location>
    <ligand>
        <name>substrate</name>
    </ligand>
</feature>
<comment type="caution">
    <text evidence="11">The sequence shown here is derived from an EMBL/GenBank/DDBJ whole genome shotgun (WGS) entry which is preliminary data.</text>
</comment>
<dbReference type="Proteomes" id="UP000280444">
    <property type="component" value="Unassembled WGS sequence"/>
</dbReference>
<keyword evidence="12" id="KW-1185">Reference proteome</keyword>
<comment type="similarity">
    <text evidence="9">Belongs to the bacterial CoaD family.</text>
</comment>
<feature type="binding site" evidence="9">
    <location>
        <position position="79"/>
    </location>
    <ligand>
        <name>substrate</name>
    </ligand>
</feature>
<evidence type="ECO:0000313" key="11">
    <source>
        <dbReference type="EMBL" id="RRC96364.1"/>
    </source>
</evidence>
<evidence type="ECO:0000259" key="10">
    <source>
        <dbReference type="Pfam" id="PF01467"/>
    </source>
</evidence>
<dbReference type="InterPro" id="IPR001980">
    <property type="entry name" value="PPAT"/>
</dbReference>
<dbReference type="InterPro" id="IPR004821">
    <property type="entry name" value="Cyt_trans-like"/>
</dbReference>
<feature type="binding site" evidence="9">
    <location>
        <begin position="15"/>
        <end position="16"/>
    </location>
    <ligand>
        <name>ATP</name>
        <dbReference type="ChEBI" id="CHEBI:30616"/>
    </ligand>
</feature>
<comment type="function">
    <text evidence="9">Reversibly transfers an adenylyl group from ATP to 4'-phosphopantetheine, yielding dephospho-CoA (dPCoA) and pyrophosphate.</text>
</comment>
<evidence type="ECO:0000313" key="12">
    <source>
        <dbReference type="Proteomes" id="UP000280444"/>
    </source>
</evidence>
<dbReference type="GO" id="GO:0015937">
    <property type="term" value="P:coenzyme A biosynthetic process"/>
    <property type="evidence" value="ECO:0007669"/>
    <property type="project" value="UniProtKB-UniRule"/>
</dbReference>
<keyword evidence="7 9" id="KW-0173">Coenzyme A biosynthesis</keyword>
<sequence length="170" mass="18718">MSENRAPRRAVFPGSFDPYTRGHHDLVLRVGCLVDELIIAVGVNHAKNPVFTAEERQEMIRRATADLPHVRVEIMTTTLVEFCASHGSTLVVKGVRDGADMTNEATQAAINRDLGGVETLLVPTRPELSHISSSIVRELMRWGIDPSRYVPAEVAAFMRDNRSGIADGSR</sequence>
<keyword evidence="6 9" id="KW-0460">Magnesium</keyword>
<dbReference type="GO" id="GO:0005524">
    <property type="term" value="F:ATP binding"/>
    <property type="evidence" value="ECO:0007669"/>
    <property type="project" value="UniProtKB-KW"/>
</dbReference>